<evidence type="ECO:0000256" key="4">
    <source>
        <dbReference type="ARBA" id="ARBA00022679"/>
    </source>
</evidence>
<sequence>MKNKYICRQQISVDTLEKMNNINQILKEIRADRRLQLLEVQRRTGIESTLINKIETGIKMPTSDQVSKLSKAYGLDPEELLEPWKKGQVSSSLKYPPLDFSVPKVAEKGLQYEIQYIPLFQEYTLPKTLSIESRRYIGNKAKLTGWIMETIKKETTGVHSFCDLFGGTGVVTSCALKTYDQVIVNDFLYTNHIIYTAFFDQGQWDKEKVQGVINSWNVLNPDELTDNYFSTHFGGKFFGEKTSKVIGHIRQQIEDLRNELTGKEYAILLSALIYNVDRLSNTVGHFDAYIKKPITETRPFFHMIDAQEYEGVEIYREDANCLATKVEADLFYLDPPYNSRQYSRFYHVYETLVKWDEPKLYGVALKPAPENMSRYCTVKAVDAFRDLVSKMKTRYIVVSYNNTYNSKSKSSENKISLEEIECILSQAGETKVFEHRHQAFNTGKTEFKDHKELLFITKVNEDKRNKAFSPLLRR</sequence>
<dbReference type="EMBL" id="CP002689">
    <property type="protein sequence ID" value="AEE12704.1"/>
    <property type="molecule type" value="Genomic_DNA"/>
</dbReference>
<dbReference type="REBASE" id="35621">
    <property type="entry name" value="M1.Pas20707ORF756P"/>
</dbReference>
<dbReference type="GO" id="GO:0009307">
    <property type="term" value="P:DNA restriction-modification system"/>
    <property type="evidence" value="ECO:0007669"/>
    <property type="project" value="InterPro"/>
</dbReference>
<dbReference type="Gene3D" id="3.40.50.150">
    <property type="entry name" value="Vaccinia Virus protein VP39"/>
    <property type="match status" value="1"/>
</dbReference>
<dbReference type="CDD" id="cd00093">
    <property type="entry name" value="HTH_XRE"/>
    <property type="match status" value="1"/>
</dbReference>
<reference evidence="9" key="1">
    <citation type="submission" date="2011-04" db="EMBL/GenBank/DDBJ databases">
        <title>The complete genome of Porphyromonas asaccharolytica DSM 20707.</title>
        <authorList>
            <person name="Lucas S."/>
            <person name="Han J."/>
            <person name="Lapidus A."/>
            <person name="Bruce D."/>
            <person name="Goodwin L."/>
            <person name="Pitluck S."/>
            <person name="Peters L."/>
            <person name="Kyrpides N."/>
            <person name="Mavromatis K."/>
            <person name="Ivanova N."/>
            <person name="Ovchinnikova G."/>
            <person name="Pagani I."/>
            <person name="Lu M."/>
            <person name="Detter J.C."/>
            <person name="Tapia R."/>
            <person name="Han C."/>
            <person name="Land M."/>
            <person name="Hauser L."/>
            <person name="Markowitz V."/>
            <person name="Cheng J.-F."/>
            <person name="Hugenholtz P."/>
            <person name="Woyke T."/>
            <person name="Wu D."/>
            <person name="Gronow S."/>
            <person name="Wellnitz S."/>
            <person name="Brambilla E."/>
            <person name="Klenk H.-P."/>
            <person name="Eisen J.A."/>
        </authorList>
    </citation>
    <scope>NUCLEOTIDE SEQUENCE [LARGE SCALE GENOMIC DNA]</scope>
    <source>
        <strain evidence="9">ATCC 25260 / DSM 20707 / VPI 4198</strain>
    </source>
</reference>
<dbReference type="GO" id="GO:0009007">
    <property type="term" value="F:site-specific DNA-methyltransferase (adenine-specific) activity"/>
    <property type="evidence" value="ECO:0007669"/>
    <property type="project" value="UniProtKB-EC"/>
</dbReference>
<dbReference type="SUPFAM" id="SSF47413">
    <property type="entry name" value="lambda repressor-like DNA-binding domains"/>
    <property type="match status" value="1"/>
</dbReference>
<dbReference type="Pfam" id="PF02086">
    <property type="entry name" value="MethyltransfD12"/>
    <property type="match status" value="1"/>
</dbReference>
<comment type="similarity">
    <text evidence="1">Belongs to the N(4)/N(6)-methyltransferase family.</text>
</comment>
<dbReference type="InterPro" id="IPR010982">
    <property type="entry name" value="Lambda_DNA-bd_dom_sf"/>
</dbReference>
<dbReference type="InterPro" id="IPR029063">
    <property type="entry name" value="SAM-dependent_MTases_sf"/>
</dbReference>
<gene>
    <name evidence="8" type="ordered locus">Poras_0757</name>
</gene>
<dbReference type="Proteomes" id="UP000006545">
    <property type="component" value="Chromosome"/>
</dbReference>
<dbReference type="STRING" id="879243.Poras_0757"/>
<dbReference type="AlphaFoldDB" id="F4KJX9"/>
<dbReference type="eggNOG" id="COG3392">
    <property type="taxonomic scope" value="Bacteria"/>
</dbReference>
<evidence type="ECO:0000256" key="2">
    <source>
        <dbReference type="ARBA" id="ARBA00011900"/>
    </source>
</evidence>
<evidence type="ECO:0000256" key="6">
    <source>
        <dbReference type="ARBA" id="ARBA00047942"/>
    </source>
</evidence>
<dbReference type="GO" id="GO:0003677">
    <property type="term" value="F:DNA binding"/>
    <property type="evidence" value="ECO:0007669"/>
    <property type="project" value="InterPro"/>
</dbReference>
<evidence type="ECO:0000313" key="8">
    <source>
        <dbReference type="EMBL" id="AEE12704.1"/>
    </source>
</evidence>
<organism evidence="8 9">
    <name type="scientific">Porphyromonas asaccharolytica (strain ATCC 25260 / DSM 20707 / BCRC 10618 / CCUG 7834 / JCM 6326 / LMG 13178 / VPI 4198 / B440)</name>
    <name type="common">Bacteroides asaccharolyticus</name>
    <dbReference type="NCBI Taxonomy" id="879243"/>
    <lineage>
        <taxon>Bacteria</taxon>
        <taxon>Pseudomonadati</taxon>
        <taxon>Bacteroidota</taxon>
        <taxon>Bacteroidia</taxon>
        <taxon>Bacteroidales</taxon>
        <taxon>Porphyromonadaceae</taxon>
        <taxon>Porphyromonas</taxon>
    </lineage>
</organism>
<comment type="catalytic activity">
    <reaction evidence="6">
        <text>a 2'-deoxyadenosine in DNA + S-adenosyl-L-methionine = an N(6)-methyl-2'-deoxyadenosine in DNA + S-adenosyl-L-homocysteine + H(+)</text>
        <dbReference type="Rhea" id="RHEA:15197"/>
        <dbReference type="Rhea" id="RHEA-COMP:12418"/>
        <dbReference type="Rhea" id="RHEA-COMP:12419"/>
        <dbReference type="ChEBI" id="CHEBI:15378"/>
        <dbReference type="ChEBI" id="CHEBI:57856"/>
        <dbReference type="ChEBI" id="CHEBI:59789"/>
        <dbReference type="ChEBI" id="CHEBI:90615"/>
        <dbReference type="ChEBI" id="CHEBI:90616"/>
        <dbReference type="EC" id="2.1.1.72"/>
    </reaction>
</comment>
<keyword evidence="4 8" id="KW-0808">Transferase</keyword>
<evidence type="ECO:0000259" key="7">
    <source>
        <dbReference type="PROSITE" id="PS50943"/>
    </source>
</evidence>
<proteinExistence type="inferred from homology"/>
<feature type="domain" description="HTH cro/C1-type" evidence="7">
    <location>
        <begin position="26"/>
        <end position="80"/>
    </location>
</feature>
<evidence type="ECO:0000313" key="9">
    <source>
        <dbReference type="Proteomes" id="UP000006545"/>
    </source>
</evidence>
<dbReference type="PROSITE" id="PS50943">
    <property type="entry name" value="HTH_CROC1"/>
    <property type="match status" value="1"/>
</dbReference>
<dbReference type="EC" id="2.1.1.72" evidence="2"/>
<name>F4KJX9_PORAD</name>
<accession>F4KJX9</accession>
<evidence type="ECO:0000256" key="5">
    <source>
        <dbReference type="ARBA" id="ARBA00022691"/>
    </source>
</evidence>
<dbReference type="OrthoDB" id="9805629at2"/>
<dbReference type="PRINTS" id="PR00505">
    <property type="entry name" value="D12N6MTFRASE"/>
</dbReference>
<dbReference type="Gene3D" id="1.10.1020.10">
    <property type="entry name" value="Adenine-specific Methyltransferase, Domain 2"/>
    <property type="match status" value="1"/>
</dbReference>
<dbReference type="KEGG" id="pah:Poras_0757"/>
<dbReference type="HOGENOM" id="CLU_034356_1_0_10"/>
<evidence type="ECO:0000256" key="1">
    <source>
        <dbReference type="ARBA" id="ARBA00006594"/>
    </source>
</evidence>
<dbReference type="Pfam" id="PF01381">
    <property type="entry name" value="HTH_3"/>
    <property type="match status" value="1"/>
</dbReference>
<dbReference type="Gene3D" id="1.10.260.40">
    <property type="entry name" value="lambda repressor-like DNA-binding domains"/>
    <property type="match status" value="1"/>
</dbReference>
<dbReference type="InterPro" id="IPR001387">
    <property type="entry name" value="Cro/C1-type_HTH"/>
</dbReference>
<keyword evidence="9" id="KW-1185">Reference proteome</keyword>
<protein>
    <recommendedName>
        <fullName evidence="2">site-specific DNA-methyltransferase (adenine-specific)</fullName>
        <ecNumber evidence="2">2.1.1.72</ecNumber>
    </recommendedName>
</protein>
<evidence type="ECO:0000256" key="3">
    <source>
        <dbReference type="ARBA" id="ARBA00022603"/>
    </source>
</evidence>
<dbReference type="SUPFAM" id="SSF53335">
    <property type="entry name" value="S-adenosyl-L-methionine-dependent methyltransferases"/>
    <property type="match status" value="1"/>
</dbReference>
<dbReference type="RefSeq" id="WP_004331341.1">
    <property type="nucleotide sequence ID" value="NC_015501.1"/>
</dbReference>
<dbReference type="InterPro" id="IPR023095">
    <property type="entry name" value="Ade_MeTrfase_dom_2"/>
</dbReference>
<keyword evidence="5" id="KW-0949">S-adenosyl-L-methionine</keyword>
<dbReference type="GO" id="GO:0032259">
    <property type="term" value="P:methylation"/>
    <property type="evidence" value="ECO:0007669"/>
    <property type="project" value="UniProtKB-KW"/>
</dbReference>
<dbReference type="InterPro" id="IPR012327">
    <property type="entry name" value="MeTrfase_D12"/>
</dbReference>
<keyword evidence="3 8" id="KW-0489">Methyltransferase</keyword>
<dbReference type="SMART" id="SM00530">
    <property type="entry name" value="HTH_XRE"/>
    <property type="match status" value="1"/>
</dbReference>